<accession>A0A853C7L1</accession>
<dbReference type="EMBL" id="JACCFP010000001">
    <property type="protein sequence ID" value="NYJ02652.1"/>
    <property type="molecule type" value="Genomic_DNA"/>
</dbReference>
<dbReference type="AlphaFoldDB" id="A0A853C7L1"/>
<proteinExistence type="predicted"/>
<evidence type="ECO:0008006" key="4">
    <source>
        <dbReference type="Google" id="ProtNLM"/>
    </source>
</evidence>
<comment type="caution">
    <text evidence="2">The sequence shown here is derived from an EMBL/GenBank/DDBJ whole genome shotgun (WGS) entry which is preliminary data.</text>
</comment>
<feature type="compositionally biased region" description="Basic and acidic residues" evidence="1">
    <location>
        <begin position="208"/>
        <end position="217"/>
    </location>
</feature>
<feature type="compositionally biased region" description="Acidic residues" evidence="1">
    <location>
        <begin position="404"/>
        <end position="414"/>
    </location>
</feature>
<dbReference type="RefSeq" id="WP_179668989.1">
    <property type="nucleotide sequence ID" value="NZ_JACCFP010000001.1"/>
</dbReference>
<feature type="compositionally biased region" description="Gly residues" evidence="1">
    <location>
        <begin position="364"/>
        <end position="386"/>
    </location>
</feature>
<evidence type="ECO:0000313" key="2">
    <source>
        <dbReference type="EMBL" id="NYJ02652.1"/>
    </source>
</evidence>
<feature type="compositionally biased region" description="Basic and acidic residues" evidence="1">
    <location>
        <begin position="390"/>
        <end position="403"/>
    </location>
</feature>
<evidence type="ECO:0000256" key="1">
    <source>
        <dbReference type="SAM" id="MobiDB-lite"/>
    </source>
</evidence>
<keyword evidence="3" id="KW-1185">Reference proteome</keyword>
<feature type="compositionally biased region" description="Gly residues" evidence="1">
    <location>
        <begin position="189"/>
        <end position="201"/>
    </location>
</feature>
<protein>
    <recommendedName>
        <fullName evidence="4">PPE domain-containing protein</fullName>
    </recommendedName>
</protein>
<evidence type="ECO:0000313" key="3">
    <source>
        <dbReference type="Proteomes" id="UP000530424"/>
    </source>
</evidence>
<feature type="region of interest" description="Disordered" evidence="1">
    <location>
        <begin position="176"/>
        <end position="291"/>
    </location>
</feature>
<reference evidence="2 3" key="1">
    <citation type="submission" date="2020-07" db="EMBL/GenBank/DDBJ databases">
        <title>Sequencing the genomes of 1000 actinobacteria strains.</title>
        <authorList>
            <person name="Klenk H.-P."/>
        </authorList>
    </citation>
    <scope>NUCLEOTIDE SEQUENCE [LARGE SCALE GENOMIC DNA]</scope>
    <source>
        <strain evidence="2 3">DSM 103833</strain>
    </source>
</reference>
<feature type="region of interest" description="Disordered" evidence="1">
    <location>
        <begin position="326"/>
        <end position="421"/>
    </location>
</feature>
<sequence length="421" mass="41933">MAGHNIARLSSAVNGMNEDAVEQARKEWVRGQDVITEVTGVLDQSGRDIKNAFGGNSDIGTAAQAVLTEVRSHLERRHSRMGEAAEALTEVGAAITRAKSTATTMPDSAPGEAPRMEGGPYVDDAAEIQAMKRFAAKNRAHTQEVNAYNEADERARLRVEDVNDVFQRAGDVFATMWEPDVKPPETGGRDTGTTGGRGPTRGPGINPHETDGSHAGDGDTGGDGGDAGDDNTGGGNNNGGNNGGGDNGGDGGNGGGGNHGGGNGGGNGGGLHTDPDPFGGGLNGHGSDSHGISIDPHLGGVAGGGAAGVLGGAGLRGLIGGASAPAVPGQTGARPIGSSSRSGAGGVLGRNGAMGATGQQSGRPGTGAAGGRGTGRRGAPGTGSGRGGRRRNDEERDDQREGYDVDGEWTDDEGQYPGVIR</sequence>
<dbReference type="Proteomes" id="UP000530424">
    <property type="component" value="Unassembled WGS sequence"/>
</dbReference>
<name>A0A853C7L1_9ACTN</name>
<gene>
    <name evidence="2" type="ORF">HNR19_003350</name>
</gene>
<organism evidence="2 3">
    <name type="scientific">Nocardioides thalensis</name>
    <dbReference type="NCBI Taxonomy" id="1914755"/>
    <lineage>
        <taxon>Bacteria</taxon>
        <taxon>Bacillati</taxon>
        <taxon>Actinomycetota</taxon>
        <taxon>Actinomycetes</taxon>
        <taxon>Propionibacteriales</taxon>
        <taxon>Nocardioidaceae</taxon>
        <taxon>Nocardioides</taxon>
    </lineage>
</organism>
<feature type="compositionally biased region" description="Gly residues" evidence="1">
    <location>
        <begin position="218"/>
        <end position="271"/>
    </location>
</feature>